<keyword evidence="1" id="KW-1133">Transmembrane helix</keyword>
<proteinExistence type="predicted"/>
<feature type="transmembrane region" description="Helical" evidence="1">
    <location>
        <begin position="7"/>
        <end position="25"/>
    </location>
</feature>
<dbReference type="EMBL" id="MGHD01000003">
    <property type="protein sequence ID" value="OGM60669.1"/>
    <property type="molecule type" value="Genomic_DNA"/>
</dbReference>
<dbReference type="SUPFAM" id="SSF51445">
    <property type="entry name" value="(Trans)glycosidases"/>
    <property type="match status" value="1"/>
</dbReference>
<dbReference type="InterPro" id="IPR017853">
    <property type="entry name" value="GH"/>
</dbReference>
<sequence>MTIRSKFLVTIFIFVSILGILYLTISDKDISSKLDTKKRSWEIKSIDTVKYSRDLAREKLKDTSFDQTIDDQVRLISGTGATHLAVGTPYDKEFLPFLKRWITAARKYNLKVWFRGNLSGWEGWFNYKKISRDEHTKMIQEFILTNGELFENGDVFSACTECENGGPGDPRKTDDVNNFRSFLIEEYKVTSKSFRRIGKNVRSNFMPMNGDVVKLVMNKETTKLLGGIVVIDHYVKDSKQLLKDINDISERSGGRVVLGEFGAPILDIHGNMNEVTQAEWVKKTLTMISKSESLIGVNYWTSFGGSTRLWENDGRPREAANVISDYFHKLDLTTL</sequence>
<organism evidence="2 3">
    <name type="scientific">Candidatus Woesebacteria bacterium RIFCSPLOWO2_01_FULL_39_10b</name>
    <dbReference type="NCBI Taxonomy" id="1802517"/>
    <lineage>
        <taxon>Bacteria</taxon>
        <taxon>Candidatus Woeseibacteriota</taxon>
    </lineage>
</organism>
<dbReference type="AlphaFoldDB" id="A0A1F8BAF9"/>
<reference evidence="2 3" key="1">
    <citation type="journal article" date="2016" name="Nat. Commun.">
        <title>Thousands of microbial genomes shed light on interconnected biogeochemical processes in an aquifer system.</title>
        <authorList>
            <person name="Anantharaman K."/>
            <person name="Brown C.T."/>
            <person name="Hug L.A."/>
            <person name="Sharon I."/>
            <person name="Castelle C.J."/>
            <person name="Probst A.J."/>
            <person name="Thomas B.C."/>
            <person name="Singh A."/>
            <person name="Wilkins M.J."/>
            <person name="Karaoz U."/>
            <person name="Brodie E.L."/>
            <person name="Williams K.H."/>
            <person name="Hubbard S.S."/>
            <person name="Banfield J.F."/>
        </authorList>
    </citation>
    <scope>NUCLEOTIDE SEQUENCE [LARGE SCALE GENOMIC DNA]</scope>
</reference>
<dbReference type="STRING" id="1802517.A2892_01315"/>
<keyword evidence="1" id="KW-0472">Membrane</keyword>
<gene>
    <name evidence="2" type="ORF">A2892_01315</name>
</gene>
<protein>
    <recommendedName>
        <fullName evidence="4">Glycoside hydrolase family 5 domain-containing protein</fullName>
    </recommendedName>
</protein>
<evidence type="ECO:0000256" key="1">
    <source>
        <dbReference type="SAM" id="Phobius"/>
    </source>
</evidence>
<keyword evidence="1" id="KW-0812">Transmembrane</keyword>
<name>A0A1F8BAF9_9BACT</name>
<accession>A0A1F8BAF9</accession>
<dbReference type="Proteomes" id="UP000176404">
    <property type="component" value="Unassembled WGS sequence"/>
</dbReference>
<evidence type="ECO:0000313" key="3">
    <source>
        <dbReference type="Proteomes" id="UP000176404"/>
    </source>
</evidence>
<comment type="caution">
    <text evidence="2">The sequence shown here is derived from an EMBL/GenBank/DDBJ whole genome shotgun (WGS) entry which is preliminary data.</text>
</comment>
<evidence type="ECO:0000313" key="2">
    <source>
        <dbReference type="EMBL" id="OGM60669.1"/>
    </source>
</evidence>
<evidence type="ECO:0008006" key="4">
    <source>
        <dbReference type="Google" id="ProtNLM"/>
    </source>
</evidence>